<reference evidence="3" key="1">
    <citation type="journal article" date="2020" name="Nature">
        <title>Giant virus diversity and host interactions through global metagenomics.</title>
        <authorList>
            <person name="Schulz F."/>
            <person name="Roux S."/>
            <person name="Paez-Espino D."/>
            <person name="Jungbluth S."/>
            <person name="Walsh D.A."/>
            <person name="Denef V.J."/>
            <person name="McMahon K.D."/>
            <person name="Konstantinidis K.T."/>
            <person name="Eloe-Fadrosh E.A."/>
            <person name="Kyrpides N.C."/>
            <person name="Woyke T."/>
        </authorList>
    </citation>
    <scope>NUCLEOTIDE SEQUENCE</scope>
    <source>
        <strain evidence="3">GVMAG-S-1091796-13</strain>
    </source>
</reference>
<evidence type="ECO:0000256" key="1">
    <source>
        <dbReference type="ARBA" id="ARBA00008998"/>
    </source>
</evidence>
<dbReference type="Pfam" id="PF05670">
    <property type="entry name" value="NFACT-R_1"/>
    <property type="match status" value="1"/>
</dbReference>
<dbReference type="AlphaFoldDB" id="A0A6C0AL65"/>
<evidence type="ECO:0000313" key="3">
    <source>
        <dbReference type="EMBL" id="QHS80538.1"/>
    </source>
</evidence>
<organism evidence="3">
    <name type="scientific">viral metagenome</name>
    <dbReference type="NCBI Taxonomy" id="1070528"/>
    <lineage>
        <taxon>unclassified sequences</taxon>
        <taxon>metagenomes</taxon>
        <taxon>organismal metagenomes</taxon>
    </lineage>
</organism>
<dbReference type="PANTHER" id="PTHR13049">
    <property type="entry name" value="DUF814-RELATED"/>
    <property type="match status" value="1"/>
</dbReference>
<dbReference type="EMBL" id="MN740714">
    <property type="protein sequence ID" value="QHS80538.1"/>
    <property type="molecule type" value="Genomic_DNA"/>
</dbReference>
<name>A0A6C0AL65_9ZZZZ</name>
<dbReference type="InterPro" id="IPR008532">
    <property type="entry name" value="NFACT_RNA-bd"/>
</dbReference>
<dbReference type="InterPro" id="IPR039730">
    <property type="entry name" value="Jlp2/Ccd25"/>
</dbReference>
<dbReference type="PANTHER" id="PTHR13049:SF2">
    <property type="entry name" value="COILED-COIL DOMAIN-CONTAINING PROTEIN 25"/>
    <property type="match status" value="1"/>
</dbReference>
<feature type="domain" description="NFACT RNA-binding" evidence="2">
    <location>
        <begin position="11"/>
        <end position="99"/>
    </location>
</feature>
<comment type="similarity">
    <text evidence="1">Belongs to the CCDC25 family.</text>
</comment>
<accession>A0A6C0AL65</accession>
<proteinExistence type="inferred from homology"/>
<evidence type="ECO:0000259" key="2">
    <source>
        <dbReference type="Pfam" id="PF05670"/>
    </source>
</evidence>
<protein>
    <recommendedName>
        <fullName evidence="2">NFACT RNA-binding domain-containing protein</fullName>
    </recommendedName>
</protein>
<sequence>MKIETIDIDDKKYDIIIGQNQLENDNIIKNASQNDIWFHLSNLSGPHIILKSNGDIIPKRHLNYIGTLFTNYKNKLPNHYTVIYTDIKNVKLTSQPGQVIVSKTKKIYY</sequence>